<name>A0A350P647_9ALTE</name>
<dbReference type="AlphaFoldDB" id="A0A350P647"/>
<comment type="caution">
    <text evidence="2">The sequence shown here is derived from an EMBL/GenBank/DDBJ whole genome shotgun (WGS) entry which is preliminary data.</text>
</comment>
<feature type="compositionally biased region" description="Basic and acidic residues" evidence="1">
    <location>
        <begin position="1"/>
        <end position="20"/>
    </location>
</feature>
<gene>
    <name evidence="2" type="ORF">DCW74_13635</name>
</gene>
<protein>
    <submittedName>
        <fullName evidence="2">Uncharacterized protein</fullName>
    </submittedName>
</protein>
<accession>A0A350P647</accession>
<evidence type="ECO:0000256" key="1">
    <source>
        <dbReference type="SAM" id="MobiDB-lite"/>
    </source>
</evidence>
<dbReference type="Proteomes" id="UP000263517">
    <property type="component" value="Unassembled WGS sequence"/>
</dbReference>
<organism evidence="2 3">
    <name type="scientific">Alteromonas australica</name>
    <dbReference type="NCBI Taxonomy" id="589873"/>
    <lineage>
        <taxon>Bacteria</taxon>
        <taxon>Pseudomonadati</taxon>
        <taxon>Pseudomonadota</taxon>
        <taxon>Gammaproteobacteria</taxon>
        <taxon>Alteromonadales</taxon>
        <taxon>Alteromonadaceae</taxon>
        <taxon>Alteromonas/Salinimonas group</taxon>
        <taxon>Alteromonas</taxon>
    </lineage>
</organism>
<dbReference type="EMBL" id="DNAN01000487">
    <property type="protein sequence ID" value="HAW76764.1"/>
    <property type="molecule type" value="Genomic_DNA"/>
</dbReference>
<feature type="region of interest" description="Disordered" evidence="1">
    <location>
        <begin position="1"/>
        <end position="37"/>
    </location>
</feature>
<reference evidence="2 3" key="1">
    <citation type="journal article" date="2018" name="Nat. Biotechnol.">
        <title>A standardized bacterial taxonomy based on genome phylogeny substantially revises the tree of life.</title>
        <authorList>
            <person name="Parks D.H."/>
            <person name="Chuvochina M."/>
            <person name="Waite D.W."/>
            <person name="Rinke C."/>
            <person name="Skarshewski A."/>
            <person name="Chaumeil P.A."/>
            <person name="Hugenholtz P."/>
        </authorList>
    </citation>
    <scope>NUCLEOTIDE SEQUENCE [LARGE SCALE GENOMIC DNA]</scope>
    <source>
        <strain evidence="2">UBA11978</strain>
    </source>
</reference>
<evidence type="ECO:0000313" key="2">
    <source>
        <dbReference type="EMBL" id="HAW76764.1"/>
    </source>
</evidence>
<sequence length="157" mass="18490">MTKRTLERSGRDAEQHDKQVRRQPWRPVRQLDTPPPPEGYVYRWIRESMLGSEDRANVSRRVREGFELVRGEELPPEWVLPTMDGSGRHAGVVYNEGLLLAKIPEELVDQRSAYYENMTQQADDALDNNMFNEQRGDRKYVKYEPQRQTNVTFGRRP</sequence>
<proteinExistence type="predicted"/>
<evidence type="ECO:0000313" key="3">
    <source>
        <dbReference type="Proteomes" id="UP000263517"/>
    </source>
</evidence>